<feature type="transmembrane region" description="Helical" evidence="13">
    <location>
        <begin position="2168"/>
        <end position="2195"/>
    </location>
</feature>
<dbReference type="PANTHER" id="PTHR45670">
    <property type="entry name" value="E3 UBIQUITIN-PROTEIN LIGASE TRIP12"/>
    <property type="match status" value="1"/>
</dbReference>
<feature type="transmembrane region" description="Helical" evidence="13">
    <location>
        <begin position="1825"/>
        <end position="1846"/>
    </location>
</feature>
<evidence type="ECO:0000256" key="6">
    <source>
        <dbReference type="ARBA" id="ARBA00022679"/>
    </source>
</evidence>
<evidence type="ECO:0000313" key="16">
    <source>
        <dbReference type="Proteomes" id="UP000306954"/>
    </source>
</evidence>
<evidence type="ECO:0000256" key="10">
    <source>
        <dbReference type="ARBA" id="ARBA00023136"/>
    </source>
</evidence>
<feature type="compositionally biased region" description="Polar residues" evidence="12">
    <location>
        <begin position="2366"/>
        <end position="2376"/>
    </location>
</feature>
<feature type="region of interest" description="Disordered" evidence="12">
    <location>
        <begin position="990"/>
        <end position="1189"/>
    </location>
</feature>
<feature type="compositionally biased region" description="Acidic residues" evidence="12">
    <location>
        <begin position="76"/>
        <end position="89"/>
    </location>
</feature>
<evidence type="ECO:0000256" key="2">
    <source>
        <dbReference type="ARBA" id="ARBA00004141"/>
    </source>
</evidence>
<dbReference type="EMBL" id="SPOF01000011">
    <property type="protein sequence ID" value="TIB14325.1"/>
    <property type="molecule type" value="Genomic_DNA"/>
</dbReference>
<feature type="compositionally biased region" description="Basic and acidic residues" evidence="12">
    <location>
        <begin position="1003"/>
        <end position="1014"/>
    </location>
</feature>
<feature type="domain" description="HECT" evidence="14">
    <location>
        <begin position="1452"/>
        <end position="1799"/>
    </location>
</feature>
<comment type="subcellular location">
    <subcellularLocation>
        <location evidence="2">Membrane</location>
        <topology evidence="2">Multi-pass membrane protein</topology>
    </subcellularLocation>
</comment>
<feature type="transmembrane region" description="Helical" evidence="13">
    <location>
        <begin position="1907"/>
        <end position="1934"/>
    </location>
</feature>
<feature type="compositionally biased region" description="Basic and acidic residues" evidence="12">
    <location>
        <begin position="1038"/>
        <end position="1048"/>
    </location>
</feature>
<feature type="region of interest" description="Disordered" evidence="12">
    <location>
        <begin position="2351"/>
        <end position="2392"/>
    </location>
</feature>
<dbReference type="SMART" id="SM00119">
    <property type="entry name" value="HECTc"/>
    <property type="match status" value="1"/>
</dbReference>
<feature type="compositionally biased region" description="Low complexity" evidence="12">
    <location>
        <begin position="1148"/>
        <end position="1161"/>
    </location>
</feature>
<keyword evidence="7 13" id="KW-0812">Transmembrane</keyword>
<feature type="transmembrane region" description="Helical" evidence="13">
    <location>
        <begin position="1946"/>
        <end position="1964"/>
    </location>
</feature>
<dbReference type="EC" id="2.3.2.26" evidence="4"/>
<dbReference type="InterPro" id="IPR035983">
    <property type="entry name" value="Hect_E3_ubiquitin_ligase"/>
</dbReference>
<dbReference type="InterPro" id="IPR011989">
    <property type="entry name" value="ARM-like"/>
</dbReference>
<evidence type="ECO:0000256" key="4">
    <source>
        <dbReference type="ARBA" id="ARBA00012485"/>
    </source>
</evidence>
<evidence type="ECO:0000256" key="13">
    <source>
        <dbReference type="SAM" id="Phobius"/>
    </source>
</evidence>
<feature type="compositionally biased region" description="Basic and acidic residues" evidence="12">
    <location>
        <begin position="1129"/>
        <end position="1143"/>
    </location>
</feature>
<feature type="transmembrane region" description="Helical" evidence="13">
    <location>
        <begin position="2126"/>
        <end position="2148"/>
    </location>
</feature>
<feature type="region of interest" description="Disordered" evidence="12">
    <location>
        <begin position="504"/>
        <end position="541"/>
    </location>
</feature>
<evidence type="ECO:0000256" key="5">
    <source>
        <dbReference type="ARBA" id="ARBA00022448"/>
    </source>
</evidence>
<feature type="compositionally biased region" description="Acidic residues" evidence="12">
    <location>
        <begin position="1049"/>
        <end position="1088"/>
    </location>
</feature>
<accession>A0A4T0HNL4</accession>
<dbReference type="SUPFAM" id="SSF56204">
    <property type="entry name" value="Hect, E3 ligase catalytic domain"/>
    <property type="match status" value="1"/>
</dbReference>
<proteinExistence type="inferred from homology"/>
<dbReference type="GO" id="GO:0016607">
    <property type="term" value="C:nuclear speck"/>
    <property type="evidence" value="ECO:0007669"/>
    <property type="project" value="TreeGrafter"/>
</dbReference>
<dbReference type="InterPro" id="IPR057948">
    <property type="entry name" value="TPR_TRIP12_N"/>
</dbReference>
<dbReference type="Gene3D" id="1.25.10.10">
    <property type="entry name" value="Leucine-rich Repeat Variant"/>
    <property type="match status" value="1"/>
</dbReference>
<keyword evidence="9 13" id="KW-1133">Transmembrane helix</keyword>
<name>A0A4T0HNL4_WALIC</name>
<feature type="transmembrane region" description="Helical" evidence="13">
    <location>
        <begin position="1867"/>
        <end position="1887"/>
    </location>
</feature>
<keyword evidence="10 13" id="KW-0472">Membrane</keyword>
<evidence type="ECO:0000256" key="9">
    <source>
        <dbReference type="ARBA" id="ARBA00022989"/>
    </source>
</evidence>
<evidence type="ECO:0000313" key="15">
    <source>
        <dbReference type="EMBL" id="TIB14325.1"/>
    </source>
</evidence>
<feature type="transmembrane region" description="Helical" evidence="13">
    <location>
        <begin position="1984"/>
        <end position="2005"/>
    </location>
</feature>
<evidence type="ECO:0000256" key="11">
    <source>
        <dbReference type="PROSITE-ProRule" id="PRU00104"/>
    </source>
</evidence>
<keyword evidence="8 11" id="KW-0833">Ubl conjugation pathway</keyword>
<dbReference type="Gene3D" id="3.90.1750.10">
    <property type="entry name" value="Hect, E3 ligase catalytic domains"/>
    <property type="match status" value="1"/>
</dbReference>
<evidence type="ECO:0000256" key="1">
    <source>
        <dbReference type="ARBA" id="ARBA00000885"/>
    </source>
</evidence>
<evidence type="ECO:0000259" key="14">
    <source>
        <dbReference type="PROSITE" id="PS50237"/>
    </source>
</evidence>
<evidence type="ECO:0000256" key="3">
    <source>
        <dbReference type="ARBA" id="ARBA00006331"/>
    </source>
</evidence>
<sequence>MDKKQLNVPNEKSKKSRQPNTSNHRRNPQRNSSTYHDDDLLMAEADAAAEARNDVPNLDNSPQHHNQQHNDHDLDLDQDLDHDDDDDNHLDEIPQDDHALLADYRMLSGLIFGQSSRYKNILQHLRERPHPLGSGDGTQLMIALQELAEVLAVSTEETLAGSFQVEAFSKELIAIMNGDPPTTTDQSNKKEPLSAEAQEEAEIMAALAASGGGGFGDNVGEAQLLACRCLANLMEALPGSSIRVAQNGAIPILCSKLRDVQYVDLAEEAVSTLGKLAQEVPNKIVSEGGLTAILQYLDFFNSHVQRTALTAAANCCRALPPDSFDMVHDAIPKIRDVLGYSDQRLVEQACLCVVRIIDSYKNKADLIEKLLEDGTLITAVVSLLLPSGSGGTPLITINTFTALLRSMSSASKASAKAAIALLDGSIVDTLYNILTGVLVPEKTDPTTQAMKDGSAPGEGGLADMVVLENLAHRPKDQVDEALSLSLELLPPIVPVGVFDNKSYVNKTGEGQDESSRANEEVESHAPPSLVNRTKQREATRQEAMRNRIECLRSNPASIDRFMSLMLPVFVEVFAASVSLPVRSKALAGLLKIVSFAEEPELQNLLRFIPMASFIGGILSSRDNPNLVTGALQLVELLVNKLPEVYHSALRRQGVMYEIEVIADDKLNSEKDDKEKQTEPNSTAERDEGPLGGDPVSNLARALRVDIPQAESSPGFLSLGTGNPANRLASYLAAGSAAASAAAGTASPASLDRASNVNPSDAAIARARALKEIFAKLEEQNGAETYDDAKVALAEIREMVQGLKSSTTPAEQIEETLQKLGNWFTREDSMSSFELLRSGLIEGLLAFITGNTDSLPTALRHKLVIEIFSSRLSQIPGSPSALLSLVKRLQESLSRLEPFSVSTVGSNLGDDSRRSPISALSRQVRLRLVADDPELSKVQPTMVVSVHAIATFQILNDYLRPRIMNGLSGKGGSGSSRLSGVLAAFAAATGIPPPEADASSPNSSKKENKDKKEGSSKSSSRRSSKEDLSGTPTASNQESKSKGKGKESAQGDEDDEDNYEDDEDDIDEEELRAMEEDDDEHEDDEDENDRNDPFAGEFVDEFDDELYDDEMEADMVGEGRLGQEKTINLDVKDDGKEIEAKTPEGTRIPSPAVASEASPSARKSSKSSSKKPESSEGTKEAKPKGSYASALKTKPTDFHLEFELNGEKVDLGSTIYSNLHDNDDAGSRNVFANVYTLKFRRKEGPVPKKEKNDVKPNISAITSESVQNTWSQLPASVAQDSQHALILQLLRVLHAMCTGVQEVNVLNQPGAALSQETGVGEMTFVNNKLTAKLNRQLEEPMLIASSCLPDWAIDLPTAFPFLFTFQTRYAFLQAQSWGTARLITKWQNEASRTSSDSRRIDPTTSHLGRMQRQKVRISREYVLESAIKVFELYGGSSSILEIEYFEEVGTGLGPTLEFYSLVSKEFARKDLKLWRGSSDSSESPYVYSQTGLFPMPMSAKEIESDRGEERIKLFRILGQFLAKGLLDSRIIDISFNPLLMNLVMGLNIPKSVAGVKLVDPLVGKSIEEVQKIVGSTELSKGQIADKIDNLALDFTLPGQPEYQLVEKGENVDVTLDNVGDFIDKVIDATLVSGVTKQVDAFVEGFSKILSVEDMKIFTPEELTSLFGNADEDWTTETLSEVIKADHGFNNDSPALRRLIEALSEFDKVARRDFLQFLTGSPKLPIGGFRGLHPQLTVVRKSPEAGYKADDSLPSVMTCANYLKLPDYSDKDVLKQKLTIAMSEGKAYLDSILASMNFKFLHCNFKFDVVNFFTLKPFKINFNNFSIYLNLHTVPILCIIVLLASRCIGGEQLKYGFVGDETHLRPYDILLLFLSLAYIALSLDATGLLQYLAFWVSNKGKNSGYALYAYFYCFFIFLATFVGNDPVILSGTAFLAYFTRVTGLHPPIAFLFSQFTAANLASAVLPPSNPTNLVLTSTTSTSFLTYALYLILPVFFSAIALLGVLFIQFSPYNKLLSRDDNEVYIPSRLSAPEVNPRSVLIDRTGAIFSSVILTATLVSLVICSVLIEGMHVCWITIPAAFVVFVRDLVHDWRHHAKFKSKVEKRIGWLRTVNLSFPTVLTVGSRLPFALIPFAITQFILVNSLQAVGWIDIFASWAQKAIGDDTLRAVWVLGLIEIVLCNGSTNIGATVLMSQVLVQSSRNPKTIKRVIEENSNLRKEIEILKNNFANYPNANELKNLAVLVRDTLQEFDSRERLMRRRILVLQHQRDQLNYQVEGTSSNHSHTQQLKVFEENSDNDIEVLRNLLKSKDAHKNADPLWFKRVRKELDQVTDTEEEKALDDIDNRRDTLKMKDRDRQTESVLDDYMNHSASPSYSQEGYPQRPPARMSMRGFDDDDNYSSQFNLPNNTTTRTADLEAAYKRVTEAFEKLADENIRNSVAVHQILKEYRQTNGQS</sequence>
<dbReference type="Pfam" id="PF00632">
    <property type="entry name" value="HECT"/>
    <property type="match status" value="1"/>
</dbReference>
<evidence type="ECO:0000256" key="7">
    <source>
        <dbReference type="ARBA" id="ARBA00022692"/>
    </source>
</evidence>
<keyword evidence="6" id="KW-0808">Transferase</keyword>
<dbReference type="Pfam" id="PF03600">
    <property type="entry name" value="CitMHS"/>
    <property type="match status" value="1"/>
</dbReference>
<dbReference type="InterPro" id="IPR004680">
    <property type="entry name" value="Cit_transptr-like_dom"/>
</dbReference>
<evidence type="ECO:0000256" key="8">
    <source>
        <dbReference type="ARBA" id="ARBA00022786"/>
    </source>
</evidence>
<comment type="catalytic activity">
    <reaction evidence="1">
        <text>S-ubiquitinyl-[E2 ubiquitin-conjugating enzyme]-L-cysteine + [acceptor protein]-L-lysine = [E2 ubiquitin-conjugating enzyme]-L-cysteine + N(6)-ubiquitinyl-[acceptor protein]-L-lysine.</text>
        <dbReference type="EC" id="2.3.2.26"/>
    </reaction>
</comment>
<feature type="compositionally biased region" description="Basic and acidic residues" evidence="12">
    <location>
        <begin position="513"/>
        <end position="523"/>
    </location>
</feature>
<feature type="compositionally biased region" description="Basic and acidic residues" evidence="12">
    <location>
        <begin position="667"/>
        <end position="688"/>
    </location>
</feature>
<gene>
    <name evidence="15" type="ORF">E3P90_01312</name>
</gene>
<comment type="similarity">
    <text evidence="3">Belongs to the UPL family. K-HECT subfamily.</text>
</comment>
<dbReference type="Pfam" id="PF25579">
    <property type="entry name" value="TPR_TRIP12_N"/>
    <property type="match status" value="1"/>
</dbReference>
<dbReference type="GO" id="GO:0043161">
    <property type="term" value="P:proteasome-mediated ubiquitin-dependent protein catabolic process"/>
    <property type="evidence" value="ECO:0007669"/>
    <property type="project" value="TreeGrafter"/>
</dbReference>
<feature type="compositionally biased region" description="Acidic residues" evidence="12">
    <location>
        <begin position="1097"/>
        <end position="1114"/>
    </location>
</feature>
<dbReference type="GO" id="GO:0055085">
    <property type="term" value="P:transmembrane transport"/>
    <property type="evidence" value="ECO:0007669"/>
    <property type="project" value="InterPro"/>
</dbReference>
<dbReference type="GO" id="GO:0061630">
    <property type="term" value="F:ubiquitin protein ligase activity"/>
    <property type="evidence" value="ECO:0007669"/>
    <property type="project" value="UniProtKB-EC"/>
</dbReference>
<feature type="region of interest" description="Disordered" evidence="12">
    <location>
        <begin position="1"/>
        <end position="93"/>
    </location>
</feature>
<dbReference type="InterPro" id="IPR045322">
    <property type="entry name" value="HECTD1/TRIP12-like"/>
</dbReference>
<organism evidence="15 16">
    <name type="scientific">Wallemia ichthyophaga</name>
    <dbReference type="NCBI Taxonomy" id="245174"/>
    <lineage>
        <taxon>Eukaryota</taxon>
        <taxon>Fungi</taxon>
        <taxon>Dikarya</taxon>
        <taxon>Basidiomycota</taxon>
        <taxon>Wallemiomycotina</taxon>
        <taxon>Wallemiomycetes</taxon>
        <taxon>Wallemiales</taxon>
        <taxon>Wallemiaceae</taxon>
        <taxon>Wallemia</taxon>
    </lineage>
</organism>
<comment type="caution">
    <text evidence="15">The sequence shown here is derived from an EMBL/GenBank/DDBJ whole genome shotgun (WGS) entry which is preliminary data.</text>
</comment>
<feature type="active site" description="Glycyl thioester intermediate" evidence="11">
    <location>
        <position position="1757"/>
    </location>
</feature>
<feature type="transmembrane region" description="Helical" evidence="13">
    <location>
        <begin position="2044"/>
        <end position="2065"/>
    </location>
</feature>
<protein>
    <recommendedName>
        <fullName evidence="4">HECT-type E3 ubiquitin transferase</fullName>
        <ecNumber evidence="4">2.3.2.26</ecNumber>
    </recommendedName>
</protein>
<feature type="region of interest" description="Disordered" evidence="12">
    <location>
        <begin position="667"/>
        <end position="696"/>
    </location>
</feature>
<evidence type="ECO:0000256" key="12">
    <source>
        <dbReference type="SAM" id="MobiDB-lite"/>
    </source>
</evidence>
<dbReference type="InterPro" id="IPR000569">
    <property type="entry name" value="HECT_dom"/>
</dbReference>
<dbReference type="Gene3D" id="3.30.2410.10">
    <property type="entry name" value="Hect, E3 ligase catalytic domain"/>
    <property type="match status" value="1"/>
</dbReference>
<feature type="compositionally biased region" description="Basic and acidic residues" evidence="12">
    <location>
        <begin position="1169"/>
        <end position="1182"/>
    </location>
</feature>
<dbReference type="GO" id="GO:0000209">
    <property type="term" value="P:protein polyubiquitination"/>
    <property type="evidence" value="ECO:0007669"/>
    <property type="project" value="TreeGrafter"/>
</dbReference>
<dbReference type="SUPFAM" id="SSF48371">
    <property type="entry name" value="ARM repeat"/>
    <property type="match status" value="1"/>
</dbReference>
<keyword evidence="5" id="KW-0813">Transport</keyword>
<dbReference type="PROSITE" id="PS50237">
    <property type="entry name" value="HECT"/>
    <property type="match status" value="1"/>
</dbReference>
<dbReference type="GO" id="GO:0016020">
    <property type="term" value="C:membrane"/>
    <property type="evidence" value="ECO:0007669"/>
    <property type="project" value="UniProtKB-SubCell"/>
</dbReference>
<dbReference type="Proteomes" id="UP000306954">
    <property type="component" value="Unassembled WGS sequence"/>
</dbReference>
<dbReference type="InterPro" id="IPR016024">
    <property type="entry name" value="ARM-type_fold"/>
</dbReference>
<feature type="transmembrane region" description="Helical" evidence="13">
    <location>
        <begin position="2071"/>
        <end position="2087"/>
    </location>
</feature>
<dbReference type="PANTHER" id="PTHR45670:SF1">
    <property type="entry name" value="E3 UBIQUITIN-PROTEIN LIGASE HECTD1"/>
    <property type="match status" value="1"/>
</dbReference>
<reference evidence="15 16" key="1">
    <citation type="submission" date="2019-03" db="EMBL/GenBank/DDBJ databases">
        <title>Sequencing 23 genomes of Wallemia ichthyophaga.</title>
        <authorList>
            <person name="Gostincar C."/>
        </authorList>
    </citation>
    <scope>NUCLEOTIDE SEQUENCE [LARGE SCALE GENOMIC DNA]</scope>
    <source>
        <strain evidence="15 16">EXF-8621</strain>
    </source>
</reference>